<evidence type="ECO:0000256" key="1">
    <source>
        <dbReference type="SAM" id="MobiDB-lite"/>
    </source>
</evidence>
<keyword evidence="3" id="KW-1185">Reference proteome</keyword>
<protein>
    <submittedName>
        <fullName evidence="2">Uncharacterized protein</fullName>
    </submittedName>
</protein>
<gene>
    <name evidence="2" type="ORF">Pmani_029939</name>
</gene>
<reference evidence="2" key="1">
    <citation type="submission" date="2023-11" db="EMBL/GenBank/DDBJ databases">
        <title>Genome assemblies of two species of porcelain crab, Petrolisthes cinctipes and Petrolisthes manimaculis (Anomura: Porcellanidae).</title>
        <authorList>
            <person name="Angst P."/>
        </authorList>
    </citation>
    <scope>NUCLEOTIDE SEQUENCE</scope>
    <source>
        <strain evidence="2">PB745_02</strain>
        <tissue evidence="2">Gill</tissue>
    </source>
</reference>
<feature type="compositionally biased region" description="Basic and acidic residues" evidence="1">
    <location>
        <begin position="94"/>
        <end position="106"/>
    </location>
</feature>
<feature type="compositionally biased region" description="Basic and acidic residues" evidence="1">
    <location>
        <begin position="117"/>
        <end position="126"/>
    </location>
</feature>
<dbReference type="AlphaFoldDB" id="A0AAE1NYC8"/>
<feature type="compositionally biased region" description="Basic and acidic residues" evidence="1">
    <location>
        <begin position="133"/>
        <end position="159"/>
    </location>
</feature>
<proteinExistence type="predicted"/>
<accession>A0AAE1NYC8</accession>
<feature type="region of interest" description="Disordered" evidence="1">
    <location>
        <begin position="84"/>
        <end position="159"/>
    </location>
</feature>
<name>A0AAE1NYC8_9EUCA</name>
<sequence>MGGSRSGKEESRKEKGRVLMWKGRKKEWWAVVPVSPDGLVIQPKITLRLKSLATHQYQVQHNPGALFPPPLHLLDNQPCMLRKPEQTALQRQHLQHDGDTTAPEKRLRMRSRRRKDILKEEERVKEEPEEVKEEQFTEENKERELHETGRQINERSHLN</sequence>
<comment type="caution">
    <text evidence="2">The sequence shown here is derived from an EMBL/GenBank/DDBJ whole genome shotgun (WGS) entry which is preliminary data.</text>
</comment>
<feature type="compositionally biased region" description="Basic residues" evidence="1">
    <location>
        <begin position="107"/>
        <end position="116"/>
    </location>
</feature>
<evidence type="ECO:0000313" key="2">
    <source>
        <dbReference type="EMBL" id="KAK4297659.1"/>
    </source>
</evidence>
<dbReference type="EMBL" id="JAWZYT010003593">
    <property type="protein sequence ID" value="KAK4297659.1"/>
    <property type="molecule type" value="Genomic_DNA"/>
</dbReference>
<evidence type="ECO:0000313" key="3">
    <source>
        <dbReference type="Proteomes" id="UP001292094"/>
    </source>
</evidence>
<dbReference type="Proteomes" id="UP001292094">
    <property type="component" value="Unassembled WGS sequence"/>
</dbReference>
<organism evidence="2 3">
    <name type="scientific">Petrolisthes manimaculis</name>
    <dbReference type="NCBI Taxonomy" id="1843537"/>
    <lineage>
        <taxon>Eukaryota</taxon>
        <taxon>Metazoa</taxon>
        <taxon>Ecdysozoa</taxon>
        <taxon>Arthropoda</taxon>
        <taxon>Crustacea</taxon>
        <taxon>Multicrustacea</taxon>
        <taxon>Malacostraca</taxon>
        <taxon>Eumalacostraca</taxon>
        <taxon>Eucarida</taxon>
        <taxon>Decapoda</taxon>
        <taxon>Pleocyemata</taxon>
        <taxon>Anomura</taxon>
        <taxon>Galatheoidea</taxon>
        <taxon>Porcellanidae</taxon>
        <taxon>Petrolisthes</taxon>
    </lineage>
</organism>